<evidence type="ECO:0000313" key="2">
    <source>
        <dbReference type="EMBL" id="MCI2242654.1"/>
    </source>
</evidence>
<comment type="caution">
    <text evidence="2">The sequence shown here is derived from an EMBL/GenBank/DDBJ whole genome shotgun (WGS) entry which is preliminary data.</text>
</comment>
<evidence type="ECO:0000256" key="1">
    <source>
        <dbReference type="SAM" id="Phobius"/>
    </source>
</evidence>
<keyword evidence="1" id="KW-1133">Transmembrane helix</keyword>
<keyword evidence="3" id="KW-1185">Reference proteome</keyword>
<feature type="transmembrane region" description="Helical" evidence="1">
    <location>
        <begin position="25"/>
        <end position="45"/>
    </location>
</feature>
<reference evidence="2" key="1">
    <citation type="submission" date="2021-11" db="EMBL/GenBank/DDBJ databases">
        <title>A Novel Adlercreutzia Species, isolated from a Allomyrina dichotoma larva feces.</title>
        <authorList>
            <person name="Suh M.K."/>
        </authorList>
    </citation>
    <scope>NUCLEOTIDE SEQUENCE</scope>
    <source>
        <strain evidence="2">JBNU-10</strain>
    </source>
</reference>
<evidence type="ECO:0000313" key="3">
    <source>
        <dbReference type="Proteomes" id="UP001430755"/>
    </source>
</evidence>
<keyword evidence="1" id="KW-0812">Transmembrane</keyword>
<name>A0ABS9WIF1_9ACTN</name>
<dbReference type="EMBL" id="JAJMLW010000003">
    <property type="protein sequence ID" value="MCI2242654.1"/>
    <property type="molecule type" value="Genomic_DNA"/>
</dbReference>
<dbReference type="RefSeq" id="WP_242166122.1">
    <property type="nucleotide sequence ID" value="NZ_JAJMLW010000003.1"/>
</dbReference>
<accession>A0ABS9WIF1</accession>
<proteinExistence type="predicted"/>
<feature type="transmembrane region" description="Helical" evidence="1">
    <location>
        <begin position="153"/>
        <end position="175"/>
    </location>
</feature>
<feature type="transmembrane region" description="Helical" evidence="1">
    <location>
        <begin position="108"/>
        <end position="133"/>
    </location>
</feature>
<keyword evidence="1" id="KW-0472">Membrane</keyword>
<gene>
    <name evidence="2" type="ORF">LPT13_09860</name>
</gene>
<feature type="transmembrane region" description="Helical" evidence="1">
    <location>
        <begin position="65"/>
        <end position="87"/>
    </location>
</feature>
<protein>
    <recommendedName>
        <fullName evidence="4">DUF2975 domain-containing protein</fullName>
    </recommendedName>
</protein>
<evidence type="ECO:0008006" key="4">
    <source>
        <dbReference type="Google" id="ProtNLM"/>
    </source>
</evidence>
<dbReference type="Proteomes" id="UP001430755">
    <property type="component" value="Unassembled WGS sequence"/>
</dbReference>
<sequence length="187" mass="19997">MRMIERWREYLGPVDERLAAESGRYVKVGFCMLLIGASLCLYYGIMLQQVAETTGNPLLTPLGASVVPSNNVLLVVILAACFVPLGLEVRAGAFDEHSRIASVDTIPWDYVAVLALICGASLGVVTAGMRILAEIQIVGIAEVTWAGDLAMGAVYFVMAFVLGIIVLAGVFNAAIKRRHALEAELGD</sequence>
<organism evidence="2 3">
    <name type="scientific">Adlercreutzia faecimuris</name>
    <dbReference type="NCBI Taxonomy" id="2897341"/>
    <lineage>
        <taxon>Bacteria</taxon>
        <taxon>Bacillati</taxon>
        <taxon>Actinomycetota</taxon>
        <taxon>Coriobacteriia</taxon>
        <taxon>Eggerthellales</taxon>
        <taxon>Eggerthellaceae</taxon>
        <taxon>Adlercreutzia</taxon>
    </lineage>
</organism>